<evidence type="ECO:0000313" key="3">
    <source>
        <dbReference type="EMBL" id="MDD1150263.1"/>
    </source>
</evidence>
<evidence type="ECO:0000259" key="2">
    <source>
        <dbReference type="PROSITE" id="PS50011"/>
    </source>
</evidence>
<dbReference type="Gene3D" id="1.10.510.10">
    <property type="entry name" value="Transferase(Phosphotransferase) domain 1"/>
    <property type="match status" value="1"/>
</dbReference>
<dbReference type="InterPro" id="IPR011009">
    <property type="entry name" value="Kinase-like_dom_sf"/>
</dbReference>
<gene>
    <name evidence="3" type="ORF">M5G25_18415</name>
</gene>
<sequence>MTEPQIQKVLIDAGVLLAFPDIISKIRSKQNVPVLFAESIPILIDQRAQPTEQGRNAERVLRQIEGDRAFEERAFPDGSSVLQGDLLASFMFDGAPAYIFKRMQFMAPTANTRLLEVANQYRMALVTSDDQLLNQAKANGVACHRWPPQPQAKASNQSASKPEPMQLTAFALYRKPTSAANERLPFKVLPTIGDVVSTGSAKSLRLVREISKGGEGVIYETCDPSLVCKVYHAKELTTLRRQKIELMVTRKISRADICWPTEVVYNQHSEFIGYVMPRAEGKTMFSGIFIKPAFLKTFPTWGRIDLVNLCLAFLEQIRFLHSLNILVGDINANNLLVTKDSTKLWMVDTDSFQIEAFPCPVGTIAFTAPEIQGETYGNFMRTKEHELFSVATMLFMILFPGKTPYSQQNGGTQAENIKARNFPYRDHDNAENFSGENAPEGDWQTIWNHLKADVRKAFQKTFREGERISVDRWINLLESYRSSIAKKANGNEVFPTSFYFVRDPVVVPCGRCKITITASKKYVEKQAKKGFKPWCQSCHKKHRLTTMARESLKKTQEAERKNQGRPAIVQRPAPTPRPIAPQPQARPQPAVQTQPMQNRAASTIQSRPQAQQSSHQPHRPQSPTPPRPQAAPLPRTQPNARKRKSKVAEFIGIVLRALFSK</sequence>
<dbReference type="PROSITE" id="PS50011">
    <property type="entry name" value="PROTEIN_KINASE_DOM"/>
    <property type="match status" value="1"/>
</dbReference>
<dbReference type="EMBL" id="JAMDGR010000014">
    <property type="protein sequence ID" value="MDD1150263.1"/>
    <property type="molecule type" value="Genomic_DNA"/>
</dbReference>
<dbReference type="InterPro" id="IPR000719">
    <property type="entry name" value="Prot_kinase_dom"/>
</dbReference>
<feature type="compositionally biased region" description="Low complexity" evidence="1">
    <location>
        <begin position="605"/>
        <end position="619"/>
    </location>
</feature>
<dbReference type="SMART" id="SM00220">
    <property type="entry name" value="S_TKc"/>
    <property type="match status" value="1"/>
</dbReference>
<evidence type="ECO:0000313" key="4">
    <source>
        <dbReference type="Proteomes" id="UP001217610"/>
    </source>
</evidence>
<organism evidence="3 4">
    <name type="scientific">Pseudomonas idahonensis</name>
    <dbReference type="NCBI Taxonomy" id="2942628"/>
    <lineage>
        <taxon>Bacteria</taxon>
        <taxon>Pseudomonadati</taxon>
        <taxon>Pseudomonadota</taxon>
        <taxon>Gammaproteobacteria</taxon>
        <taxon>Pseudomonadales</taxon>
        <taxon>Pseudomonadaceae</taxon>
        <taxon>Pseudomonas</taxon>
    </lineage>
</organism>
<feature type="domain" description="Protein kinase" evidence="2">
    <location>
        <begin position="204"/>
        <end position="481"/>
    </location>
</feature>
<feature type="compositionally biased region" description="Pro residues" evidence="1">
    <location>
        <begin position="573"/>
        <end position="586"/>
    </location>
</feature>
<dbReference type="SUPFAM" id="SSF56112">
    <property type="entry name" value="Protein kinase-like (PK-like)"/>
    <property type="match status" value="1"/>
</dbReference>
<proteinExistence type="predicted"/>
<name>A0ABT5Q7U2_9PSED</name>
<dbReference type="RefSeq" id="WP_273923608.1">
    <property type="nucleotide sequence ID" value="NZ_JAMDGR010000014.1"/>
</dbReference>
<dbReference type="Proteomes" id="UP001217610">
    <property type="component" value="Unassembled WGS sequence"/>
</dbReference>
<keyword evidence="4" id="KW-1185">Reference proteome</keyword>
<comment type="caution">
    <text evidence="3">The sequence shown here is derived from an EMBL/GenBank/DDBJ whole genome shotgun (WGS) entry which is preliminary data.</text>
</comment>
<reference evidence="3 4" key="1">
    <citation type="submission" date="2022-05" db="EMBL/GenBank/DDBJ databases">
        <title>Novel Pseudomonas spp. Isolated from a Rainbow Trout Aquaculture Facility.</title>
        <authorList>
            <person name="Testerman T."/>
            <person name="Graf J."/>
        </authorList>
    </citation>
    <scope>NUCLEOTIDE SEQUENCE [LARGE SCALE GENOMIC DNA]</scope>
    <source>
        <strain evidence="3 4">ID357</strain>
    </source>
</reference>
<accession>A0ABT5Q7U2</accession>
<evidence type="ECO:0000256" key="1">
    <source>
        <dbReference type="SAM" id="MobiDB-lite"/>
    </source>
</evidence>
<feature type="region of interest" description="Disordered" evidence="1">
    <location>
        <begin position="547"/>
        <end position="646"/>
    </location>
</feature>
<feature type="compositionally biased region" description="Basic and acidic residues" evidence="1">
    <location>
        <begin position="550"/>
        <end position="562"/>
    </location>
</feature>
<protein>
    <recommendedName>
        <fullName evidence="2">Protein kinase domain-containing protein</fullName>
    </recommendedName>
</protein>
<feature type="region of interest" description="Disordered" evidence="1">
    <location>
        <begin position="143"/>
        <end position="162"/>
    </location>
</feature>
<feature type="compositionally biased region" description="Pro residues" evidence="1">
    <location>
        <begin position="620"/>
        <end position="631"/>
    </location>
</feature>